<dbReference type="AlphaFoldDB" id="A0A1G2BQL1"/>
<evidence type="ECO:0000256" key="4">
    <source>
        <dbReference type="ARBA" id="ARBA00035256"/>
    </source>
</evidence>
<dbReference type="PROSITE" id="PS00963">
    <property type="entry name" value="RIBOSOMAL_S2_2"/>
    <property type="match status" value="1"/>
</dbReference>
<dbReference type="GO" id="GO:0006412">
    <property type="term" value="P:translation"/>
    <property type="evidence" value="ECO:0007669"/>
    <property type="project" value="UniProtKB-UniRule"/>
</dbReference>
<comment type="similarity">
    <text evidence="1 5 6">Belongs to the universal ribosomal protein uS2 family.</text>
</comment>
<comment type="caution">
    <text evidence="7">The sequence shown here is derived from an EMBL/GenBank/DDBJ whole genome shotgun (WGS) entry which is preliminary data.</text>
</comment>
<evidence type="ECO:0000313" key="8">
    <source>
        <dbReference type="Proteomes" id="UP000177817"/>
    </source>
</evidence>
<dbReference type="SUPFAM" id="SSF52313">
    <property type="entry name" value="Ribosomal protein S2"/>
    <property type="match status" value="1"/>
</dbReference>
<keyword evidence="2 5" id="KW-0689">Ribosomal protein</keyword>
<protein>
    <recommendedName>
        <fullName evidence="4 5">Small ribosomal subunit protein uS2</fullName>
    </recommendedName>
</protein>
<dbReference type="EMBL" id="MHKK01000010">
    <property type="protein sequence ID" value="OGY90487.1"/>
    <property type="molecule type" value="Genomic_DNA"/>
</dbReference>
<dbReference type="PROSITE" id="PS00962">
    <property type="entry name" value="RIBOSOMAL_S2_1"/>
    <property type="match status" value="1"/>
</dbReference>
<dbReference type="HAMAP" id="MF_00291_B">
    <property type="entry name" value="Ribosomal_uS2_B"/>
    <property type="match status" value="1"/>
</dbReference>
<reference evidence="7 8" key="1">
    <citation type="journal article" date="2016" name="Nat. Commun.">
        <title>Thousands of microbial genomes shed light on interconnected biogeochemical processes in an aquifer system.</title>
        <authorList>
            <person name="Anantharaman K."/>
            <person name="Brown C.T."/>
            <person name="Hug L.A."/>
            <person name="Sharon I."/>
            <person name="Castelle C.J."/>
            <person name="Probst A.J."/>
            <person name="Thomas B.C."/>
            <person name="Singh A."/>
            <person name="Wilkins M.J."/>
            <person name="Karaoz U."/>
            <person name="Brodie E.L."/>
            <person name="Williams K.H."/>
            <person name="Hubbard S.S."/>
            <person name="Banfield J.F."/>
        </authorList>
    </citation>
    <scope>NUCLEOTIDE SEQUENCE [LARGE SCALE GENOMIC DNA]</scope>
</reference>
<keyword evidence="3 5" id="KW-0687">Ribonucleoprotein</keyword>
<dbReference type="GO" id="GO:0022627">
    <property type="term" value="C:cytosolic small ribosomal subunit"/>
    <property type="evidence" value="ECO:0007669"/>
    <property type="project" value="TreeGrafter"/>
</dbReference>
<dbReference type="InterPro" id="IPR018130">
    <property type="entry name" value="Ribosomal_uS2_CS"/>
</dbReference>
<dbReference type="Proteomes" id="UP000177817">
    <property type="component" value="Unassembled WGS sequence"/>
</dbReference>
<accession>A0A1G2BQL1</accession>
<organism evidence="7 8">
    <name type="scientific">Candidatus Komeilibacteria bacterium RIFCSPHIGHO2_01_FULL_52_14</name>
    <dbReference type="NCBI Taxonomy" id="1798549"/>
    <lineage>
        <taxon>Bacteria</taxon>
        <taxon>Candidatus Komeiliibacteriota</taxon>
    </lineage>
</organism>
<evidence type="ECO:0000256" key="2">
    <source>
        <dbReference type="ARBA" id="ARBA00022980"/>
    </source>
</evidence>
<dbReference type="PRINTS" id="PR00395">
    <property type="entry name" value="RIBOSOMALS2"/>
</dbReference>
<name>A0A1G2BQL1_9BACT</name>
<dbReference type="NCBIfam" id="TIGR01011">
    <property type="entry name" value="rpsB_bact"/>
    <property type="match status" value="1"/>
</dbReference>
<dbReference type="InterPro" id="IPR001865">
    <property type="entry name" value="Ribosomal_uS2"/>
</dbReference>
<dbReference type="Gene3D" id="3.40.50.10490">
    <property type="entry name" value="Glucose-6-phosphate isomerase like protein, domain 1"/>
    <property type="match status" value="1"/>
</dbReference>
<dbReference type="InterPro" id="IPR023591">
    <property type="entry name" value="Ribosomal_uS2_flav_dom_sf"/>
</dbReference>
<dbReference type="PANTHER" id="PTHR12534:SF0">
    <property type="entry name" value="SMALL RIBOSOMAL SUBUNIT PROTEIN US2M"/>
    <property type="match status" value="1"/>
</dbReference>
<evidence type="ECO:0000313" key="7">
    <source>
        <dbReference type="EMBL" id="OGY90487.1"/>
    </source>
</evidence>
<evidence type="ECO:0000256" key="1">
    <source>
        <dbReference type="ARBA" id="ARBA00006242"/>
    </source>
</evidence>
<dbReference type="Gene3D" id="1.10.287.610">
    <property type="entry name" value="Helix hairpin bin"/>
    <property type="match status" value="1"/>
</dbReference>
<evidence type="ECO:0000256" key="3">
    <source>
        <dbReference type="ARBA" id="ARBA00023274"/>
    </source>
</evidence>
<proteinExistence type="inferred from homology"/>
<evidence type="ECO:0000256" key="6">
    <source>
        <dbReference type="RuleBase" id="RU003631"/>
    </source>
</evidence>
<dbReference type="PANTHER" id="PTHR12534">
    <property type="entry name" value="30S RIBOSOMAL PROTEIN S2 PROKARYOTIC AND ORGANELLAR"/>
    <property type="match status" value="1"/>
</dbReference>
<dbReference type="Pfam" id="PF00318">
    <property type="entry name" value="Ribosomal_S2"/>
    <property type="match status" value="1"/>
</dbReference>
<gene>
    <name evidence="5" type="primary">rpsB</name>
    <name evidence="7" type="ORF">A2677_00325</name>
</gene>
<dbReference type="GO" id="GO:0003735">
    <property type="term" value="F:structural constituent of ribosome"/>
    <property type="evidence" value="ECO:0007669"/>
    <property type="project" value="InterPro"/>
</dbReference>
<evidence type="ECO:0000256" key="5">
    <source>
        <dbReference type="HAMAP-Rule" id="MF_00291"/>
    </source>
</evidence>
<sequence length="235" mass="26257">MAVPSLEEMLQAGVHFGHQSSRRHPKMKPFIFTKRNNIHVIDLESTQTKLVEALDFVRQIVANGGVILFVASKKQARQIVKEAADRCGMPYIVGRWIGGIFTNFDQVGKLLTTLKRLETEEKDGTWQRYTKGEQMDFKKEQNRLREFVGGIQNMTKLPKAIFVVDIKKEKTSVAEANKKNIPIIAMTDTNVNPSLVQYPIPANDDAMSSIALIANCIADATIASREAAKAKTEVV</sequence>
<dbReference type="CDD" id="cd01425">
    <property type="entry name" value="RPS2"/>
    <property type="match status" value="1"/>
</dbReference>
<dbReference type="InterPro" id="IPR005706">
    <property type="entry name" value="Ribosomal_uS2_bac/mit/plastid"/>
</dbReference>